<protein>
    <recommendedName>
        <fullName evidence="5">Energy transducer TonB</fullName>
    </recommendedName>
</protein>
<dbReference type="EMBL" id="JBBHJY010000002">
    <property type="protein sequence ID" value="MEJ6009535.1"/>
    <property type="molecule type" value="Genomic_DNA"/>
</dbReference>
<evidence type="ECO:0008006" key="5">
    <source>
        <dbReference type="Google" id="ProtNLM"/>
    </source>
</evidence>
<keyword evidence="4" id="KW-1185">Reference proteome</keyword>
<proteinExistence type="predicted"/>
<dbReference type="RefSeq" id="WP_339965650.1">
    <property type="nucleotide sequence ID" value="NZ_JBBHJY010000002.1"/>
</dbReference>
<evidence type="ECO:0000313" key="4">
    <source>
        <dbReference type="Proteomes" id="UP001379235"/>
    </source>
</evidence>
<evidence type="ECO:0000256" key="1">
    <source>
        <dbReference type="SAM" id="MobiDB-lite"/>
    </source>
</evidence>
<name>A0ABU8S6R9_9SPHN</name>
<organism evidence="3 4">
    <name type="scientific">Novosphingobium aquae</name>
    <dbReference type="NCBI Taxonomy" id="3133435"/>
    <lineage>
        <taxon>Bacteria</taxon>
        <taxon>Pseudomonadati</taxon>
        <taxon>Pseudomonadota</taxon>
        <taxon>Alphaproteobacteria</taxon>
        <taxon>Sphingomonadales</taxon>
        <taxon>Sphingomonadaceae</taxon>
        <taxon>Novosphingobium</taxon>
    </lineage>
</organism>
<feature type="transmembrane region" description="Helical" evidence="2">
    <location>
        <begin position="33"/>
        <end position="53"/>
    </location>
</feature>
<feature type="region of interest" description="Disordered" evidence="1">
    <location>
        <begin position="61"/>
        <end position="105"/>
    </location>
</feature>
<reference evidence="3 4" key="1">
    <citation type="submission" date="2024-03" db="EMBL/GenBank/DDBJ databases">
        <authorList>
            <person name="Jo J.-H."/>
        </authorList>
    </citation>
    <scope>NUCLEOTIDE SEQUENCE [LARGE SCALE GENOMIC DNA]</scope>
    <source>
        <strain evidence="3 4">AS3R-12</strain>
    </source>
</reference>
<dbReference type="Proteomes" id="UP001379235">
    <property type="component" value="Unassembled WGS sequence"/>
</dbReference>
<accession>A0ABU8S6R9</accession>
<sequence length="105" mass="10927">MATRPNDSPTGPGPQHFQLPNARELRAQAVHRLQIGIFGLATMLLLVGLANIIMDRARQAEVGVSGTSQVQEAPKANTDPLADIGAVPSPETTLPTAQPAAAPTN</sequence>
<evidence type="ECO:0000313" key="3">
    <source>
        <dbReference type="EMBL" id="MEJ6009535.1"/>
    </source>
</evidence>
<keyword evidence="2" id="KW-0812">Transmembrane</keyword>
<comment type="caution">
    <text evidence="3">The sequence shown here is derived from an EMBL/GenBank/DDBJ whole genome shotgun (WGS) entry which is preliminary data.</text>
</comment>
<feature type="compositionally biased region" description="Low complexity" evidence="1">
    <location>
        <begin position="90"/>
        <end position="105"/>
    </location>
</feature>
<keyword evidence="2" id="KW-1133">Transmembrane helix</keyword>
<keyword evidence="2" id="KW-0472">Membrane</keyword>
<gene>
    <name evidence="3" type="ORF">WG900_06350</name>
</gene>
<evidence type="ECO:0000256" key="2">
    <source>
        <dbReference type="SAM" id="Phobius"/>
    </source>
</evidence>